<protein>
    <submittedName>
        <fullName evidence="1">Uncharacterized protein</fullName>
    </submittedName>
</protein>
<evidence type="ECO:0000313" key="2">
    <source>
        <dbReference type="Proteomes" id="UP000185860"/>
    </source>
</evidence>
<proteinExistence type="predicted"/>
<evidence type="ECO:0000313" key="1">
    <source>
        <dbReference type="EMBL" id="OKH35700.1"/>
    </source>
</evidence>
<name>A0A1U7IFF2_9CYAN</name>
<organism evidence="1 2">
    <name type="scientific">[Phormidium ambiguum] IAM M-71</name>
    <dbReference type="NCBI Taxonomy" id="454136"/>
    <lineage>
        <taxon>Bacteria</taxon>
        <taxon>Bacillati</taxon>
        <taxon>Cyanobacteriota</taxon>
        <taxon>Cyanophyceae</taxon>
        <taxon>Oscillatoriophycideae</taxon>
        <taxon>Aerosakkonematales</taxon>
        <taxon>Aerosakkonemataceae</taxon>
        <taxon>Floridanema</taxon>
    </lineage>
</organism>
<dbReference type="Proteomes" id="UP000185860">
    <property type="component" value="Unassembled WGS sequence"/>
</dbReference>
<sequence>MGNFDNLISPLRLLQFEIAVLHSLESIVRYRTLQNLVNKNSSELVGKVKLRLLRYTQGEQGSLTEELPAGSVGTGGEINLTFNPEREELNHYVLEIINESTGGTLSVTCYQS</sequence>
<gene>
    <name evidence="1" type="ORF">NIES2119_19580</name>
</gene>
<dbReference type="AlphaFoldDB" id="A0A1U7IFF2"/>
<comment type="caution">
    <text evidence="1">The sequence shown here is derived from an EMBL/GenBank/DDBJ whole genome shotgun (WGS) entry which is preliminary data.</text>
</comment>
<reference evidence="1 2" key="1">
    <citation type="submission" date="2016-11" db="EMBL/GenBank/DDBJ databases">
        <title>Draft Genome Sequences of Nine Cyanobacterial Strains from Diverse Habitats.</title>
        <authorList>
            <person name="Zhu T."/>
            <person name="Hou S."/>
            <person name="Lu X."/>
            <person name="Hess W.R."/>
        </authorList>
    </citation>
    <scope>NUCLEOTIDE SEQUENCE [LARGE SCALE GENOMIC DNA]</scope>
    <source>
        <strain evidence="1 2">IAM M-71</strain>
    </source>
</reference>
<accession>A0A1U7IFF2</accession>
<dbReference type="EMBL" id="MRCE01000020">
    <property type="protein sequence ID" value="OKH35700.1"/>
    <property type="molecule type" value="Genomic_DNA"/>
</dbReference>